<name>A0A859FH29_9BACI</name>
<dbReference type="Proteomes" id="UP000318138">
    <property type="component" value="Chromosome"/>
</dbReference>
<dbReference type="KEGG" id="psua:FLK61_35395"/>
<sequence length="121" mass="13339">MALHDEVKQPPKGARIRQRVTRLGPQRFQCECVVISAKGVVLTEDIVDINADLAFAAYTSLARQIPTLRAEAISKVRIVSDVPYIAQELAELSKAPSQAQVGRMARVTFEKFYAARIDAIA</sequence>
<evidence type="ECO:0000313" key="1">
    <source>
        <dbReference type="EMBL" id="QKS71954.1"/>
    </source>
</evidence>
<keyword evidence="2" id="KW-1185">Reference proteome</keyword>
<protein>
    <submittedName>
        <fullName evidence="1">Uncharacterized protein</fullName>
    </submittedName>
</protein>
<proteinExistence type="predicted"/>
<organism evidence="1 2">
    <name type="scientific">Paenalkalicoccus suaedae</name>
    <dbReference type="NCBI Taxonomy" id="2592382"/>
    <lineage>
        <taxon>Bacteria</taxon>
        <taxon>Bacillati</taxon>
        <taxon>Bacillota</taxon>
        <taxon>Bacilli</taxon>
        <taxon>Bacillales</taxon>
        <taxon>Bacillaceae</taxon>
        <taxon>Paenalkalicoccus</taxon>
    </lineage>
</organism>
<gene>
    <name evidence="1" type="ORF">FLK61_35395</name>
</gene>
<reference evidence="2" key="1">
    <citation type="submission" date="2019-07" db="EMBL/GenBank/DDBJ databases">
        <title>Bacillus alkalisoli sp. nov. isolated from saline soil.</title>
        <authorList>
            <person name="Sun J.-Q."/>
            <person name="Xu L."/>
        </authorList>
    </citation>
    <scope>NUCLEOTIDE SEQUENCE [LARGE SCALE GENOMIC DNA]</scope>
    <source>
        <strain evidence="2">M4U3P1</strain>
    </source>
</reference>
<dbReference type="AlphaFoldDB" id="A0A859FH29"/>
<dbReference type="EMBL" id="CP041372">
    <property type="protein sequence ID" value="QKS71954.1"/>
    <property type="molecule type" value="Genomic_DNA"/>
</dbReference>
<evidence type="ECO:0000313" key="2">
    <source>
        <dbReference type="Proteomes" id="UP000318138"/>
    </source>
</evidence>
<dbReference type="RefSeq" id="WP_176009937.1">
    <property type="nucleotide sequence ID" value="NZ_CP041372.2"/>
</dbReference>
<accession>A0A859FH29</accession>